<proteinExistence type="predicted"/>
<dbReference type="Proteomes" id="UP000246464">
    <property type="component" value="Chromosome 6"/>
</dbReference>
<feature type="transmembrane region" description="Helical" evidence="1">
    <location>
        <begin position="7"/>
        <end position="26"/>
    </location>
</feature>
<gene>
    <name evidence="2" type="ORF">SMAX5B_001082</name>
</gene>
<evidence type="ECO:0000313" key="2">
    <source>
        <dbReference type="EMBL" id="AWP02281.1"/>
    </source>
</evidence>
<keyword evidence="1" id="KW-0812">Transmembrane</keyword>
<keyword evidence="3" id="KW-1185">Reference proteome</keyword>
<protein>
    <submittedName>
        <fullName evidence="2">Putative membrane-spanning 4-domains subfamily A member 4A-like</fullName>
    </submittedName>
</protein>
<dbReference type="EMBL" id="CP026248">
    <property type="protein sequence ID" value="AWP02281.1"/>
    <property type="molecule type" value="Genomic_DNA"/>
</dbReference>
<organism evidence="2 3">
    <name type="scientific">Scophthalmus maximus</name>
    <name type="common">Turbot</name>
    <name type="synonym">Psetta maxima</name>
    <dbReference type="NCBI Taxonomy" id="52904"/>
    <lineage>
        <taxon>Eukaryota</taxon>
        <taxon>Metazoa</taxon>
        <taxon>Chordata</taxon>
        <taxon>Craniata</taxon>
        <taxon>Vertebrata</taxon>
        <taxon>Euteleostomi</taxon>
        <taxon>Actinopterygii</taxon>
        <taxon>Neopterygii</taxon>
        <taxon>Teleostei</taxon>
        <taxon>Neoteleostei</taxon>
        <taxon>Acanthomorphata</taxon>
        <taxon>Carangaria</taxon>
        <taxon>Pleuronectiformes</taxon>
        <taxon>Pleuronectoidei</taxon>
        <taxon>Scophthalmidae</taxon>
        <taxon>Scophthalmus</taxon>
    </lineage>
</organism>
<keyword evidence="1" id="KW-0472">Membrane</keyword>
<sequence>MHGVSGALAVFNLLELIVSITIAGYACSATCNCTQEPPSVVYVPAASAGARDAPSAQEAIGDAIDFCSQVRSNLYAGKLFRHAGQLFRHAGQLFRHLKKPTVLLRNNLTTL</sequence>
<keyword evidence="1" id="KW-1133">Transmembrane helix</keyword>
<dbReference type="AlphaFoldDB" id="A0A2U9BED2"/>
<reference evidence="2 3" key="1">
    <citation type="submission" date="2017-12" db="EMBL/GenBank/DDBJ databases">
        <title>Integrating genomic resources of turbot (Scophthalmus maximus) in depth evaluation of genetic and physical mapping variation across individuals.</title>
        <authorList>
            <person name="Martinez P."/>
        </authorList>
    </citation>
    <scope>NUCLEOTIDE SEQUENCE [LARGE SCALE GENOMIC DNA]</scope>
</reference>
<evidence type="ECO:0000313" key="3">
    <source>
        <dbReference type="Proteomes" id="UP000246464"/>
    </source>
</evidence>
<name>A0A2U9BED2_SCOMX</name>
<evidence type="ECO:0000256" key="1">
    <source>
        <dbReference type="SAM" id="Phobius"/>
    </source>
</evidence>
<accession>A0A2U9BED2</accession>